<gene>
    <name evidence="2" type="ORF">C4B25_02545</name>
</gene>
<sequence>MKNITSWNLSLQVLLFAGVVLAIPLLLGLILPIVKPKIKRKSNIYLYSFSAGFILVLGLYGLIAQPLTSLRETLEGGGHLHDHDHHNQILKTYGEWETIGILAGIAIGGVTIGMGGSMLARHIFTKKSGEVHSNHGDHNHGDHIFNLKEAQSAKSKLTVVMLLMAHKIPAGISLGLMIQGLSHHASGMTIAAIVAFIIHTIPEMLTIYYRQIEMGTSKWKAMGFTLLIQLILLPMMFIGAYLGEAIQDVVWLMPLILVTSGSILVFTAILELIPEFIDQQISHVKWHTTTLLFVVGFLFALLILLVHVH</sequence>
<keyword evidence="1" id="KW-0472">Membrane</keyword>
<evidence type="ECO:0000313" key="2">
    <source>
        <dbReference type="EMBL" id="TCG10997.1"/>
    </source>
</evidence>
<organism evidence="2 3">
    <name type="scientific">Mycoplasma todarodis</name>
    <dbReference type="NCBI Taxonomy" id="1937191"/>
    <lineage>
        <taxon>Bacteria</taxon>
        <taxon>Bacillati</taxon>
        <taxon>Mycoplasmatota</taxon>
        <taxon>Mollicutes</taxon>
        <taxon>Mycoplasmataceae</taxon>
        <taxon>Mycoplasma</taxon>
    </lineage>
</organism>
<dbReference type="EMBL" id="PSZP01000016">
    <property type="protein sequence ID" value="TCG10997.1"/>
    <property type="molecule type" value="Genomic_DNA"/>
</dbReference>
<feature type="transmembrane region" description="Helical" evidence="1">
    <location>
        <begin position="99"/>
        <end position="120"/>
    </location>
</feature>
<feature type="transmembrane region" description="Helical" evidence="1">
    <location>
        <begin position="221"/>
        <end position="243"/>
    </location>
</feature>
<feature type="transmembrane region" description="Helical" evidence="1">
    <location>
        <begin position="44"/>
        <end position="63"/>
    </location>
</feature>
<dbReference type="OrthoDB" id="400752at2"/>
<keyword evidence="3" id="KW-1185">Reference proteome</keyword>
<feature type="transmembrane region" description="Helical" evidence="1">
    <location>
        <begin position="12"/>
        <end position="32"/>
    </location>
</feature>
<name>A0A4R0XTB9_9MOLU</name>
<evidence type="ECO:0000313" key="3">
    <source>
        <dbReference type="Proteomes" id="UP000291072"/>
    </source>
</evidence>
<feature type="transmembrane region" description="Helical" evidence="1">
    <location>
        <begin position="291"/>
        <end position="308"/>
    </location>
</feature>
<dbReference type="RefSeq" id="WP_131613492.1">
    <property type="nucleotide sequence ID" value="NZ_PSZP01000016.1"/>
</dbReference>
<comment type="caution">
    <text evidence="2">The sequence shown here is derived from an EMBL/GenBank/DDBJ whole genome shotgun (WGS) entry which is preliminary data.</text>
</comment>
<reference evidence="2 3" key="1">
    <citation type="submission" date="2018-02" db="EMBL/GenBank/DDBJ databases">
        <title>Mycoplasma marinum and Mycoplasma todarodis sp. nov., moderately halophilic and psychrotolerant mycoplasmas isolated from cephalopods.</title>
        <authorList>
            <person name="Viver T."/>
        </authorList>
    </citation>
    <scope>NUCLEOTIDE SEQUENCE [LARGE SCALE GENOMIC DNA]</scope>
    <source>
        <strain evidence="2 3">5H</strain>
    </source>
</reference>
<proteinExistence type="predicted"/>
<feature type="transmembrane region" description="Helical" evidence="1">
    <location>
        <begin position="190"/>
        <end position="209"/>
    </location>
</feature>
<evidence type="ECO:0000256" key="1">
    <source>
        <dbReference type="SAM" id="Phobius"/>
    </source>
</evidence>
<dbReference type="Proteomes" id="UP000291072">
    <property type="component" value="Unassembled WGS sequence"/>
</dbReference>
<feature type="transmembrane region" description="Helical" evidence="1">
    <location>
        <begin position="249"/>
        <end position="270"/>
    </location>
</feature>
<accession>A0A4R0XTB9</accession>
<evidence type="ECO:0008006" key="4">
    <source>
        <dbReference type="Google" id="ProtNLM"/>
    </source>
</evidence>
<keyword evidence="1" id="KW-1133">Transmembrane helix</keyword>
<dbReference type="AlphaFoldDB" id="A0A4R0XTB9"/>
<feature type="transmembrane region" description="Helical" evidence="1">
    <location>
        <begin position="157"/>
        <end position="178"/>
    </location>
</feature>
<protein>
    <recommendedName>
        <fullName evidence="4">ZIP family metal transporter</fullName>
    </recommendedName>
</protein>
<keyword evidence="1" id="KW-0812">Transmembrane</keyword>